<accession>A0A2W4R7D7</accession>
<sequence length="189" mass="20694">MTIRPATYVAALCLAFTGNSWAESYTIDSKHTFPSFEISHLGFSTQRGRFDDTSGKIILNPKSEWGHIEVNIVADSIDTGLPELEAKLKGSDFFNTAKFTSINFNSKSVKFVGEKPIATEGTLTMLGISKPLLLTIENFHCGIHPISNRNICGADASGLIKRSDFGMTAFLPMIGDEVKLKIQVEAFVE</sequence>
<feature type="chain" id="PRO_5015904883" evidence="1">
    <location>
        <begin position="23"/>
        <end position="189"/>
    </location>
</feature>
<name>A0A2W4R7D7_9GAMM</name>
<evidence type="ECO:0000256" key="1">
    <source>
        <dbReference type="SAM" id="SignalP"/>
    </source>
</evidence>
<evidence type="ECO:0000259" key="2">
    <source>
        <dbReference type="SMART" id="SM00867"/>
    </source>
</evidence>
<keyword evidence="1" id="KW-0732">Signal</keyword>
<dbReference type="Proteomes" id="UP000249396">
    <property type="component" value="Unassembled WGS sequence"/>
</dbReference>
<feature type="domain" description="Lipid/polyisoprenoid-binding YceI-like" evidence="2">
    <location>
        <begin position="24"/>
        <end position="187"/>
    </location>
</feature>
<dbReference type="PANTHER" id="PTHR34406">
    <property type="entry name" value="PROTEIN YCEI"/>
    <property type="match status" value="1"/>
</dbReference>
<reference evidence="3 4" key="1">
    <citation type="journal article" date="2018" name="Aquat. Microb. Ecol.">
        <title>Gammaproteobacterial methanotrophs dominate.</title>
        <authorList>
            <person name="Rissanen A.J."/>
            <person name="Saarenheimo J."/>
            <person name="Tiirola M."/>
            <person name="Peura S."/>
            <person name="Aalto S.L."/>
            <person name="Karvinen A."/>
            <person name="Nykanen H."/>
        </authorList>
    </citation>
    <scope>NUCLEOTIDE SEQUENCE [LARGE SCALE GENOMIC DNA]</scope>
    <source>
        <strain evidence="3">AMbin10</strain>
    </source>
</reference>
<gene>
    <name evidence="3" type="ORF">DM484_17525</name>
</gene>
<dbReference type="EMBL" id="QJPH01000370">
    <property type="protein sequence ID" value="PZN75948.1"/>
    <property type="molecule type" value="Genomic_DNA"/>
</dbReference>
<organism evidence="3 4">
    <name type="scientific">Candidatus Methylumidiphilus alinenensis</name>
    <dbReference type="NCBI Taxonomy" id="2202197"/>
    <lineage>
        <taxon>Bacteria</taxon>
        <taxon>Pseudomonadati</taxon>
        <taxon>Pseudomonadota</taxon>
        <taxon>Gammaproteobacteria</taxon>
        <taxon>Methylococcales</taxon>
        <taxon>Candidatus Methylumidiphilus</taxon>
    </lineage>
</organism>
<dbReference type="PANTHER" id="PTHR34406:SF2">
    <property type="entry name" value="PERIPLASMIC PROTEIN"/>
    <property type="match status" value="1"/>
</dbReference>
<protein>
    <submittedName>
        <fullName evidence="3">Polyisoprenoid-binding protein</fullName>
    </submittedName>
</protein>
<evidence type="ECO:0000313" key="3">
    <source>
        <dbReference type="EMBL" id="PZN75948.1"/>
    </source>
</evidence>
<comment type="caution">
    <text evidence="3">The sequence shown here is derived from an EMBL/GenBank/DDBJ whole genome shotgun (WGS) entry which is preliminary data.</text>
</comment>
<dbReference type="AlphaFoldDB" id="A0A2W4R7D7"/>
<dbReference type="InterPro" id="IPR007372">
    <property type="entry name" value="Lipid/polyisoprenoid-bd_YceI"/>
</dbReference>
<proteinExistence type="predicted"/>
<dbReference type="Pfam" id="PF04264">
    <property type="entry name" value="YceI"/>
    <property type="match status" value="1"/>
</dbReference>
<dbReference type="InterPro" id="IPR036761">
    <property type="entry name" value="TTHA0802/YceI-like_sf"/>
</dbReference>
<dbReference type="Gene3D" id="2.40.128.110">
    <property type="entry name" value="Lipid/polyisoprenoid-binding, YceI-like"/>
    <property type="match status" value="1"/>
</dbReference>
<dbReference type="SUPFAM" id="SSF101874">
    <property type="entry name" value="YceI-like"/>
    <property type="match status" value="1"/>
</dbReference>
<feature type="signal peptide" evidence="1">
    <location>
        <begin position="1"/>
        <end position="22"/>
    </location>
</feature>
<evidence type="ECO:0000313" key="4">
    <source>
        <dbReference type="Proteomes" id="UP000249396"/>
    </source>
</evidence>
<dbReference type="SMART" id="SM00867">
    <property type="entry name" value="YceI"/>
    <property type="match status" value="1"/>
</dbReference>